<organism evidence="1 2">
    <name type="scientific">Floridaenema flaviceps BLCC-F50</name>
    <dbReference type="NCBI Taxonomy" id="3153642"/>
    <lineage>
        <taxon>Bacteria</taxon>
        <taxon>Bacillati</taxon>
        <taxon>Cyanobacteriota</taxon>
        <taxon>Cyanophyceae</taxon>
        <taxon>Oscillatoriophycideae</taxon>
        <taxon>Aerosakkonematales</taxon>
        <taxon>Aerosakkonemataceae</taxon>
        <taxon>Floridanema</taxon>
        <taxon>Floridanema flaviceps</taxon>
    </lineage>
</organism>
<reference evidence="1 2" key="1">
    <citation type="submission" date="2024-09" db="EMBL/GenBank/DDBJ databases">
        <title>Floridaenema gen nov. (Aerosakkonemataceae, Aerosakkonematales ord. nov., Cyanobacteria) from benthic tropical and subtropical fresh waters, with the description of four new species.</title>
        <authorList>
            <person name="Moretto J.A."/>
            <person name="Berthold D.E."/>
            <person name="Lefler F.W."/>
            <person name="Huang I.-S."/>
            <person name="Laughinghouse H. IV."/>
        </authorList>
    </citation>
    <scope>NUCLEOTIDE SEQUENCE [LARGE SCALE GENOMIC DNA]</scope>
    <source>
        <strain evidence="1 2">BLCC-F50</strain>
    </source>
</reference>
<comment type="caution">
    <text evidence="1">The sequence shown here is derived from an EMBL/GenBank/DDBJ whole genome shotgun (WGS) entry which is preliminary data.</text>
</comment>
<dbReference type="InterPro" id="IPR036388">
    <property type="entry name" value="WH-like_DNA-bd_sf"/>
</dbReference>
<protein>
    <submittedName>
        <fullName evidence="1">DUF433 domain-containing protein</fullName>
    </submittedName>
</protein>
<name>A0ABV4XQF8_9CYAN</name>
<evidence type="ECO:0000313" key="2">
    <source>
        <dbReference type="Proteomes" id="UP001576784"/>
    </source>
</evidence>
<accession>A0ABV4XQF8</accession>
<proteinExistence type="predicted"/>
<dbReference type="Proteomes" id="UP001576784">
    <property type="component" value="Unassembled WGS sequence"/>
</dbReference>
<evidence type="ECO:0000313" key="1">
    <source>
        <dbReference type="EMBL" id="MFB2893949.1"/>
    </source>
</evidence>
<dbReference type="RefSeq" id="WP_413263605.1">
    <property type="nucleotide sequence ID" value="NZ_JBHFNR010000091.1"/>
</dbReference>
<sequence length="124" mass="14295">MTTASNKEPAIVRTERGLTIADTRITLYDVMDYLTAGYPAKLIREKLSLSDRQITAALSYIEAHQAEVEAEYQEVLQIAQENQQYWENRNREHFARLATMPSKPGQEALRAKLQAWQERLKSKV</sequence>
<keyword evidence="2" id="KW-1185">Reference proteome</keyword>
<dbReference type="InterPro" id="IPR009057">
    <property type="entry name" value="Homeodomain-like_sf"/>
</dbReference>
<dbReference type="Gene3D" id="1.10.10.10">
    <property type="entry name" value="Winged helix-like DNA-binding domain superfamily/Winged helix DNA-binding domain"/>
    <property type="match status" value="1"/>
</dbReference>
<dbReference type="InterPro" id="IPR007367">
    <property type="entry name" value="DUF433"/>
</dbReference>
<gene>
    <name evidence="1" type="ORF">ACE1CI_13650</name>
</gene>
<dbReference type="Pfam" id="PF04255">
    <property type="entry name" value="DUF433"/>
    <property type="match status" value="1"/>
</dbReference>
<dbReference type="SUPFAM" id="SSF46689">
    <property type="entry name" value="Homeodomain-like"/>
    <property type="match status" value="1"/>
</dbReference>
<dbReference type="EMBL" id="JBHFNR010000091">
    <property type="protein sequence ID" value="MFB2893949.1"/>
    <property type="molecule type" value="Genomic_DNA"/>
</dbReference>